<accession>A0ABV3QCR6</accession>
<keyword evidence="1" id="KW-1133">Transmembrane helix</keyword>
<reference evidence="2 3" key="1">
    <citation type="submission" date="2024-06" db="EMBL/GenBank/DDBJ databases">
        <authorList>
            <person name="Woo H."/>
        </authorList>
    </citation>
    <scope>NUCLEOTIDE SEQUENCE [LARGE SCALE GENOMIC DNA]</scope>
    <source>
        <strain evidence="2 3">Si-c</strain>
    </source>
</reference>
<keyword evidence="3" id="KW-1185">Reference proteome</keyword>
<evidence type="ECO:0000256" key="1">
    <source>
        <dbReference type="SAM" id="Phobius"/>
    </source>
</evidence>
<evidence type="ECO:0000313" key="2">
    <source>
        <dbReference type="EMBL" id="MEW9571540.1"/>
    </source>
</evidence>
<feature type="transmembrane region" description="Helical" evidence="1">
    <location>
        <begin position="124"/>
        <end position="145"/>
    </location>
</feature>
<protein>
    <submittedName>
        <fullName evidence="2">Uncharacterized protein</fullName>
    </submittedName>
</protein>
<feature type="transmembrane region" description="Helical" evidence="1">
    <location>
        <begin position="51"/>
        <end position="70"/>
    </location>
</feature>
<evidence type="ECO:0000313" key="3">
    <source>
        <dbReference type="Proteomes" id="UP001556220"/>
    </source>
</evidence>
<proteinExistence type="predicted"/>
<sequence length="150" mass="15481">MKMLAGGAIAVVLLVFYVLLVHSAVHVVNCVSTSGCTGATVASFNDVKSQAMSVLGGLVSALIISELAITKPGEAPAARILAAASDRAKNVFRWTTWLYVGAWLVTGAWAFWTGLSHPSVLPALTSVGQSWLGLAVASAYAYFGISPANG</sequence>
<feature type="transmembrane region" description="Helical" evidence="1">
    <location>
        <begin position="91"/>
        <end position="112"/>
    </location>
</feature>
<keyword evidence="1" id="KW-0812">Transmembrane</keyword>
<comment type="caution">
    <text evidence="2">The sequence shown here is derived from an EMBL/GenBank/DDBJ whole genome shotgun (WGS) entry which is preliminary data.</text>
</comment>
<dbReference type="EMBL" id="JBFOHK010000002">
    <property type="protein sequence ID" value="MEW9571540.1"/>
    <property type="molecule type" value="Genomic_DNA"/>
</dbReference>
<organism evidence="2 3">
    <name type="scientific">Rhodanobacter lycopersici</name>
    <dbReference type="NCBI Taxonomy" id="3162487"/>
    <lineage>
        <taxon>Bacteria</taxon>
        <taxon>Pseudomonadati</taxon>
        <taxon>Pseudomonadota</taxon>
        <taxon>Gammaproteobacteria</taxon>
        <taxon>Lysobacterales</taxon>
        <taxon>Rhodanobacteraceae</taxon>
        <taxon>Rhodanobacter</taxon>
    </lineage>
</organism>
<keyword evidence="1" id="KW-0472">Membrane</keyword>
<dbReference type="Proteomes" id="UP001556220">
    <property type="component" value="Unassembled WGS sequence"/>
</dbReference>
<dbReference type="RefSeq" id="WP_367853626.1">
    <property type="nucleotide sequence ID" value="NZ_JBFOHK010000002.1"/>
</dbReference>
<gene>
    <name evidence="2" type="ORF">ABQJ54_07240</name>
</gene>
<name>A0ABV3QCR6_9GAMM</name>